<dbReference type="PANTHER" id="PTHR45768:SF18">
    <property type="entry name" value="RING-H2 FINGER PROTEIN ATL47-RELATED"/>
    <property type="match status" value="1"/>
</dbReference>
<dbReference type="EMBL" id="JAFEKC020000019">
    <property type="protein sequence ID" value="KAK0508954.1"/>
    <property type="molecule type" value="Genomic_DNA"/>
</dbReference>
<keyword evidence="16" id="KW-1185">Reference proteome</keyword>
<keyword evidence="10 13" id="KW-0472">Membrane</keyword>
<feature type="domain" description="RING-type" evidence="14">
    <location>
        <begin position="319"/>
        <end position="361"/>
    </location>
</feature>
<evidence type="ECO:0000313" key="16">
    <source>
        <dbReference type="Proteomes" id="UP001166286"/>
    </source>
</evidence>
<evidence type="ECO:0000256" key="12">
    <source>
        <dbReference type="SAM" id="MobiDB-lite"/>
    </source>
</evidence>
<comment type="pathway">
    <text evidence="2">Protein modification; protein ubiquitination.</text>
</comment>
<dbReference type="Proteomes" id="UP001166286">
    <property type="component" value="Unassembled WGS sequence"/>
</dbReference>
<keyword evidence="9 13" id="KW-1133">Transmembrane helix</keyword>
<sequence>MSAQSYDTFVLAFSDPAINSADPQRARVDGNSSFEIFDDSHVQTLSSNNGEGDIEGLLYVPDLLPSDLCFHMSTSYIPINVTRLSDLPATEYLYVAIAPWISARCALSYLAAAQGATAFMFYHPDNGSSTPPPVSDPSWDLGDGGRWKAQNKFPVYAIPGLEGAIIMQELAQYNGNSSNPLIQGILAYEQFDQSDYVRLYTSFGTDGSSNLPSLWAFLLIVLGIVIVLIGTTSFSMHFFQRRHRNALRRRVERGEVDLESLGIKRSTPVSQEEIDKLPTYIYTPSSDTPKETTANPPNHSSPASSDPLPSQTFYSQSSCTICLEDFIPNEDKVRSLPCHHIYHPQCIDTHLSSRSSRCPVCMAQVLPRKNEPITYAMVRAERRIRERERRERGEDADGQWSSNLRGRFESGRRVFSMPVPHVFSGSNNEHTRSQIEMDTVGGGARAASSPLRLPNLATLEMSGAQSEDPRLPPANGYPRRALILRQATRPRPGQSLEDEETERWARMPTWRRALGTIFPGFR</sequence>
<evidence type="ECO:0000256" key="8">
    <source>
        <dbReference type="ARBA" id="ARBA00022833"/>
    </source>
</evidence>
<evidence type="ECO:0000256" key="5">
    <source>
        <dbReference type="ARBA" id="ARBA00022723"/>
    </source>
</evidence>
<evidence type="ECO:0000256" key="10">
    <source>
        <dbReference type="ARBA" id="ARBA00023136"/>
    </source>
</evidence>
<evidence type="ECO:0000259" key="14">
    <source>
        <dbReference type="PROSITE" id="PS50089"/>
    </source>
</evidence>
<reference evidence="15" key="1">
    <citation type="submission" date="2023-03" db="EMBL/GenBank/DDBJ databases">
        <title>Complete genome of Cladonia borealis.</title>
        <authorList>
            <person name="Park H."/>
        </authorList>
    </citation>
    <scope>NUCLEOTIDE SEQUENCE</scope>
    <source>
        <strain evidence="15">ANT050790</strain>
    </source>
</reference>
<keyword evidence="3" id="KW-0808">Transferase</keyword>
<organism evidence="15 16">
    <name type="scientific">Cladonia borealis</name>
    <dbReference type="NCBI Taxonomy" id="184061"/>
    <lineage>
        <taxon>Eukaryota</taxon>
        <taxon>Fungi</taxon>
        <taxon>Dikarya</taxon>
        <taxon>Ascomycota</taxon>
        <taxon>Pezizomycotina</taxon>
        <taxon>Lecanoromycetes</taxon>
        <taxon>OSLEUM clade</taxon>
        <taxon>Lecanoromycetidae</taxon>
        <taxon>Lecanorales</taxon>
        <taxon>Lecanorineae</taxon>
        <taxon>Cladoniaceae</taxon>
        <taxon>Cladonia</taxon>
    </lineage>
</organism>
<evidence type="ECO:0000256" key="1">
    <source>
        <dbReference type="ARBA" id="ARBA00004167"/>
    </source>
</evidence>
<dbReference type="PROSITE" id="PS50089">
    <property type="entry name" value="ZF_RING_2"/>
    <property type="match status" value="1"/>
</dbReference>
<dbReference type="Gene3D" id="3.30.40.10">
    <property type="entry name" value="Zinc/RING finger domain, C3HC4 (zinc finger)"/>
    <property type="match status" value="1"/>
</dbReference>
<dbReference type="AlphaFoldDB" id="A0AA39QW02"/>
<feature type="compositionally biased region" description="Polar residues" evidence="12">
    <location>
        <begin position="282"/>
        <end position="293"/>
    </location>
</feature>
<proteinExistence type="predicted"/>
<dbReference type="InterPro" id="IPR013083">
    <property type="entry name" value="Znf_RING/FYVE/PHD"/>
</dbReference>
<dbReference type="SUPFAM" id="SSF57850">
    <property type="entry name" value="RING/U-box"/>
    <property type="match status" value="1"/>
</dbReference>
<feature type="transmembrane region" description="Helical" evidence="13">
    <location>
        <begin position="214"/>
        <end position="239"/>
    </location>
</feature>
<accession>A0AA39QW02</accession>
<evidence type="ECO:0000256" key="9">
    <source>
        <dbReference type="ARBA" id="ARBA00022989"/>
    </source>
</evidence>
<dbReference type="GO" id="GO:0016740">
    <property type="term" value="F:transferase activity"/>
    <property type="evidence" value="ECO:0007669"/>
    <property type="project" value="UniProtKB-KW"/>
</dbReference>
<dbReference type="CDD" id="cd16473">
    <property type="entry name" value="RING-H2_RNF103"/>
    <property type="match status" value="1"/>
</dbReference>
<evidence type="ECO:0000256" key="11">
    <source>
        <dbReference type="PROSITE-ProRule" id="PRU00175"/>
    </source>
</evidence>
<comment type="subcellular location">
    <subcellularLocation>
        <location evidence="1">Membrane</location>
        <topology evidence="1">Single-pass membrane protein</topology>
    </subcellularLocation>
</comment>
<keyword evidence="8" id="KW-0862">Zinc</keyword>
<dbReference type="GO" id="GO:0008270">
    <property type="term" value="F:zinc ion binding"/>
    <property type="evidence" value="ECO:0007669"/>
    <property type="project" value="UniProtKB-KW"/>
</dbReference>
<evidence type="ECO:0000256" key="7">
    <source>
        <dbReference type="ARBA" id="ARBA00022786"/>
    </source>
</evidence>
<keyword evidence="6 11" id="KW-0863">Zinc-finger</keyword>
<name>A0AA39QW02_9LECA</name>
<evidence type="ECO:0000313" key="15">
    <source>
        <dbReference type="EMBL" id="KAK0508954.1"/>
    </source>
</evidence>
<keyword evidence="5" id="KW-0479">Metal-binding</keyword>
<evidence type="ECO:0000256" key="13">
    <source>
        <dbReference type="SAM" id="Phobius"/>
    </source>
</evidence>
<evidence type="ECO:0000256" key="2">
    <source>
        <dbReference type="ARBA" id="ARBA00004906"/>
    </source>
</evidence>
<dbReference type="PANTHER" id="PTHR45768">
    <property type="entry name" value="E3 UBIQUITIN-PROTEIN LIGASE RNF13-LIKE"/>
    <property type="match status" value="1"/>
</dbReference>
<dbReference type="GO" id="GO:0016020">
    <property type="term" value="C:membrane"/>
    <property type="evidence" value="ECO:0007669"/>
    <property type="project" value="UniProtKB-SubCell"/>
</dbReference>
<dbReference type="InterPro" id="IPR001841">
    <property type="entry name" value="Znf_RING"/>
</dbReference>
<comment type="caution">
    <text evidence="15">The sequence shown here is derived from an EMBL/GenBank/DDBJ whole genome shotgun (WGS) entry which is preliminary data.</text>
</comment>
<evidence type="ECO:0000256" key="3">
    <source>
        <dbReference type="ARBA" id="ARBA00022679"/>
    </source>
</evidence>
<feature type="region of interest" description="Disordered" evidence="12">
    <location>
        <begin position="280"/>
        <end position="311"/>
    </location>
</feature>
<evidence type="ECO:0000256" key="4">
    <source>
        <dbReference type="ARBA" id="ARBA00022692"/>
    </source>
</evidence>
<gene>
    <name evidence="15" type="ORF">JMJ35_008325</name>
</gene>
<keyword evidence="7" id="KW-0833">Ubl conjugation pathway</keyword>
<dbReference type="Pfam" id="PF13639">
    <property type="entry name" value="zf-RING_2"/>
    <property type="match status" value="1"/>
</dbReference>
<protein>
    <recommendedName>
        <fullName evidence="14">RING-type domain-containing protein</fullName>
    </recommendedName>
</protein>
<evidence type="ECO:0000256" key="6">
    <source>
        <dbReference type="ARBA" id="ARBA00022771"/>
    </source>
</evidence>
<feature type="compositionally biased region" description="Low complexity" evidence="12">
    <location>
        <begin position="294"/>
        <end position="307"/>
    </location>
</feature>
<dbReference type="SMART" id="SM00184">
    <property type="entry name" value="RING"/>
    <property type="match status" value="1"/>
</dbReference>
<keyword evidence="4 13" id="KW-0812">Transmembrane</keyword>